<feature type="transmembrane region" description="Helical" evidence="1">
    <location>
        <begin position="426"/>
        <end position="447"/>
    </location>
</feature>
<feature type="transmembrane region" description="Helical" evidence="1">
    <location>
        <begin position="886"/>
        <end position="906"/>
    </location>
</feature>
<dbReference type="SUPFAM" id="SSF82714">
    <property type="entry name" value="Multidrug efflux transporter AcrB TolC docking domain, DN and DC subdomains"/>
    <property type="match status" value="2"/>
</dbReference>
<evidence type="ECO:0000313" key="2">
    <source>
        <dbReference type="EMBL" id="GAA6167720.1"/>
    </source>
</evidence>
<dbReference type="EMBL" id="BAABWN010000004">
    <property type="protein sequence ID" value="GAA6167720.1"/>
    <property type="molecule type" value="Genomic_DNA"/>
</dbReference>
<dbReference type="Gene3D" id="1.20.1640.10">
    <property type="entry name" value="Multidrug efflux transporter AcrB transmembrane domain"/>
    <property type="match status" value="2"/>
</dbReference>
<keyword evidence="1" id="KW-0472">Membrane</keyword>
<name>A0ABQ0A7U3_9GAMM</name>
<accession>A0ABQ0A7U3</accession>
<dbReference type="PRINTS" id="PR00702">
    <property type="entry name" value="ACRIFLAVINRP"/>
</dbReference>
<feature type="transmembrane region" description="Helical" evidence="1">
    <location>
        <begin position="526"/>
        <end position="548"/>
    </location>
</feature>
<dbReference type="Gene3D" id="3.30.70.1320">
    <property type="entry name" value="Multidrug efflux transporter AcrB pore domain like"/>
    <property type="match status" value="1"/>
</dbReference>
<feature type="transmembrane region" description="Helical" evidence="1">
    <location>
        <begin position="459"/>
        <end position="482"/>
    </location>
</feature>
<organism evidence="2 3">
    <name type="scientific">Sessilibacter corallicola</name>
    <dbReference type="NCBI Taxonomy" id="2904075"/>
    <lineage>
        <taxon>Bacteria</taxon>
        <taxon>Pseudomonadati</taxon>
        <taxon>Pseudomonadota</taxon>
        <taxon>Gammaproteobacteria</taxon>
        <taxon>Cellvibrionales</taxon>
        <taxon>Cellvibrionaceae</taxon>
        <taxon>Sessilibacter</taxon>
    </lineage>
</organism>
<dbReference type="SUPFAM" id="SSF82866">
    <property type="entry name" value="Multidrug efflux transporter AcrB transmembrane domain"/>
    <property type="match status" value="2"/>
</dbReference>
<feature type="transmembrane region" description="Helical" evidence="1">
    <location>
        <begin position="358"/>
        <end position="377"/>
    </location>
</feature>
<feature type="transmembrane region" description="Helical" evidence="1">
    <location>
        <begin position="958"/>
        <end position="977"/>
    </location>
</feature>
<reference evidence="2 3" key="1">
    <citation type="submission" date="2024-04" db="EMBL/GenBank/DDBJ databases">
        <title>Draft genome sequence of Sessilibacter corallicola NBRC 116591.</title>
        <authorList>
            <person name="Miyakawa T."/>
            <person name="Kusuya Y."/>
            <person name="Miura T."/>
        </authorList>
    </citation>
    <scope>NUCLEOTIDE SEQUENCE [LARGE SCALE GENOMIC DNA]</scope>
    <source>
        <strain evidence="2 3">KU-00831-HH</strain>
    </source>
</reference>
<dbReference type="Pfam" id="PF00873">
    <property type="entry name" value="ACR_tran"/>
    <property type="match status" value="1"/>
</dbReference>
<dbReference type="SUPFAM" id="SSF82693">
    <property type="entry name" value="Multidrug efflux transporter AcrB pore domain, PN1, PN2, PC1 and PC2 subdomains"/>
    <property type="match status" value="3"/>
</dbReference>
<keyword evidence="3" id="KW-1185">Reference proteome</keyword>
<proteinExistence type="predicted"/>
<dbReference type="Gene3D" id="3.30.2090.10">
    <property type="entry name" value="Multidrug efflux transporter AcrB TolC docking domain, DN and DC subdomains"/>
    <property type="match status" value="2"/>
</dbReference>
<evidence type="ECO:0000313" key="3">
    <source>
        <dbReference type="Proteomes" id="UP001465153"/>
    </source>
</evidence>
<feature type="transmembrane region" description="Helical" evidence="1">
    <location>
        <begin position="383"/>
        <end position="405"/>
    </location>
</feature>
<evidence type="ECO:0000256" key="1">
    <source>
        <dbReference type="SAM" id="Phobius"/>
    </source>
</evidence>
<keyword evidence="1" id="KW-0812">Transmembrane</keyword>
<feature type="transmembrane region" description="Helical" evidence="1">
    <location>
        <begin position="335"/>
        <end position="351"/>
    </location>
</feature>
<protein>
    <submittedName>
        <fullName evidence="2">Efflux RND transporter permease subunit</fullName>
    </submittedName>
</protein>
<feature type="transmembrane region" description="Helical" evidence="1">
    <location>
        <begin position="912"/>
        <end position="937"/>
    </location>
</feature>
<dbReference type="Gene3D" id="3.30.70.1430">
    <property type="entry name" value="Multidrug efflux transporter AcrB pore domain"/>
    <property type="match status" value="2"/>
</dbReference>
<dbReference type="Gene3D" id="3.30.70.1440">
    <property type="entry name" value="Multidrug efflux transporter AcrB pore domain"/>
    <property type="match status" value="1"/>
</dbReference>
<feature type="transmembrane region" description="Helical" evidence="1">
    <location>
        <begin position="989"/>
        <end position="1015"/>
    </location>
</feature>
<dbReference type="Proteomes" id="UP001465153">
    <property type="component" value="Unassembled WGS sequence"/>
</dbReference>
<feature type="transmembrane region" description="Helical" evidence="1">
    <location>
        <begin position="861"/>
        <end position="879"/>
    </location>
</feature>
<gene>
    <name evidence="2" type="ORF">NBRC116591_15300</name>
</gene>
<dbReference type="PANTHER" id="PTHR32063:SF33">
    <property type="entry name" value="RND SUPERFAMILY EFFLUX PUMP PERMEASE COMPONENT"/>
    <property type="match status" value="1"/>
</dbReference>
<feature type="transmembrane region" description="Helical" evidence="1">
    <location>
        <begin position="12"/>
        <end position="31"/>
    </location>
</feature>
<dbReference type="RefSeq" id="WP_353302346.1">
    <property type="nucleotide sequence ID" value="NZ_BAABWN010000004.1"/>
</dbReference>
<dbReference type="InterPro" id="IPR027463">
    <property type="entry name" value="AcrB_DN_DC_subdom"/>
</dbReference>
<dbReference type="InterPro" id="IPR001036">
    <property type="entry name" value="Acrflvin-R"/>
</dbReference>
<comment type="caution">
    <text evidence="2">The sequence shown here is derived from an EMBL/GenBank/DDBJ whole genome shotgun (WGS) entry which is preliminary data.</text>
</comment>
<keyword evidence="1" id="KW-1133">Transmembrane helix</keyword>
<sequence>MKGTIAWWVKNPVAANMLMIGIVISGMLGFWKMEREFFPTIRVTEAIINVTWPGAAPQEVEEQLVMRIEEAITDMDSVERLRSTASEGLATVRVEGLPRTNTIQFMNDIRARVDAIRSFPSDIEPPRVSQNIYRNEMQRIAVHGDGFTERELKRLAEDLREEVALLPGISVVELFGIRQEEVSVELSEAAMRQYGIDFDDVARAIRASSVNTSAGRVRTNTGDIQLRAKNIANTQDEFENIIVRQNDAGGIIRIKDVATVVDGFEDEDILATLNGEPAVLIQPMTTENMNVVLASKSLREWIDNRQQTLPEGMKITLWDDSADAYNSRMKTITNSALYGLLLVCLVLLLTLRPKVAMWVSVGIATAYCGAFILLPYTDVSINFISTFSFLLVLGIVVDDAIVVGESIHREGGGNGGADAAILGTQLVIKPVVFAVLTTMIAFAPWLFISGEDAQITRQISIIIICALSFSLIEAFLILPAHLRKLEPPKNKTNWFTRLQGRIEHSLVFFADTTYRRWLESALFHRYTTVAIFFGAFMVSLTILTSGWLKFDFMPDIESDVVVVDVNLPDGTPYTRALEILKQLQTAEEQLVSEVKSLSLESGGSGELIENWYTRSRRDNVIAIVKLVPPEVRHLTAKETADRLRELVGEIPDAEQVSFNHSLNGWEPDLEYSVSHSDMSVLREAAAALEEKLREYDATYDVRSDLQANTEEYRLHLLPGSEKLGITLAEVSRQVRQAYYGEEVQRLARDGDDVRVMVRYPSRTRTNLESLENFRVRLNDGREVPLLAVVEIETFPGVNRIDRRERKRSAVVSTEISGDQRNLIQTDLDENFFEQWKQDFPGVALGAIGEAEGEKQFIQEITSLYVIALFLMYALIAIAFKSYWHPLLVLTAIPFGFMGAVFGHILWGVPMALFSYFGIGAAAGVVVNDNLVLLDAVNRAREAGKSPKESIIIAAVGRFRPILLTSVTTFVGLLPMMLERSIQAQFLIPTVISLSFGVLVATFVTLLLVPALYLVGEDIIHLFSKRNKAASENQTLDEVGAPIPVTEKV</sequence>
<dbReference type="PANTHER" id="PTHR32063">
    <property type="match status" value="1"/>
</dbReference>